<dbReference type="Proteomes" id="UP001209257">
    <property type="component" value="Unassembled WGS sequence"/>
</dbReference>
<feature type="domain" description="PilZ" evidence="4">
    <location>
        <begin position="126"/>
        <end position="229"/>
    </location>
</feature>
<dbReference type="Gene3D" id="2.30.110.10">
    <property type="entry name" value="Electron Transport, Fmn-binding Protein, Chain A"/>
    <property type="match status" value="1"/>
</dbReference>
<keyword evidence="7" id="KW-1185">Reference proteome</keyword>
<name>A0ABT2VMV3_9ALTE</name>
<evidence type="ECO:0000259" key="4">
    <source>
        <dbReference type="Pfam" id="PF07238"/>
    </source>
</evidence>
<keyword evidence="6" id="KW-0969">Cilium</keyword>
<evidence type="ECO:0000259" key="5">
    <source>
        <dbReference type="Pfam" id="PF12945"/>
    </source>
</evidence>
<evidence type="ECO:0000313" key="6">
    <source>
        <dbReference type="EMBL" id="MCU7554213.1"/>
    </source>
</evidence>
<dbReference type="RefSeq" id="WP_262992895.1">
    <property type="nucleotide sequence ID" value="NZ_JAOTJC010000006.1"/>
</dbReference>
<evidence type="ECO:0000256" key="1">
    <source>
        <dbReference type="ARBA" id="ARBA00022636"/>
    </source>
</evidence>
<dbReference type="SUPFAM" id="SSF141371">
    <property type="entry name" value="PilZ domain-like"/>
    <property type="match status" value="2"/>
</dbReference>
<evidence type="ECO:0000313" key="7">
    <source>
        <dbReference type="Proteomes" id="UP001209257"/>
    </source>
</evidence>
<keyword evidence="2" id="KW-0547">Nucleotide-binding</keyword>
<keyword evidence="6" id="KW-0282">Flagellum</keyword>
<reference evidence="7" key="1">
    <citation type="submission" date="2023-07" db="EMBL/GenBank/DDBJ databases">
        <title>Study on multiphase classification of strain Alteromonas salexigens isolated from the Yellow Sea.</title>
        <authorList>
            <person name="Sun L."/>
        </authorList>
    </citation>
    <scope>NUCLEOTIDE SEQUENCE [LARGE SCALE GENOMIC DNA]</scope>
    <source>
        <strain evidence="7">ASW11-19</strain>
    </source>
</reference>
<dbReference type="InterPro" id="IPR012349">
    <property type="entry name" value="Split_barrel_FMN-bd"/>
</dbReference>
<keyword evidence="6" id="KW-0966">Cell projection</keyword>
<gene>
    <name evidence="6" type="ORF">OCL06_06355</name>
</gene>
<dbReference type="EMBL" id="JAOTJC010000006">
    <property type="protein sequence ID" value="MCU7554213.1"/>
    <property type="molecule type" value="Genomic_DNA"/>
</dbReference>
<keyword evidence="1" id="KW-0973">c-di-GMP</keyword>
<proteinExistence type="predicted"/>
<comment type="caution">
    <text evidence="6">The sequence shown here is derived from an EMBL/GenBank/DDBJ whole genome shotgun (WGS) entry which is preliminary data.</text>
</comment>
<sequence>MSQSPFMAADEQLSLSSEDIQALKGLVPGSTIDLQIATPTSPKRVKTQYVGMEIPNCMIFQIPVTAKWALVRDLLLPENEVVVRYVLEGDSGQVVAFRVKVLKLLSHPSGLLMTTFPTGVQSFGLRATKRSQPGIAVDVNIDDAPHISQATGIIVDVSVDGCRIAMPVKPDWPILVQEQTVTMTYSYDGQSLTLQGEVKNSSQQKEYIYYGVKFDDEQESVNTLLKRHILLG</sequence>
<dbReference type="Pfam" id="PF07238">
    <property type="entry name" value="PilZ"/>
    <property type="match status" value="1"/>
</dbReference>
<dbReference type="InterPro" id="IPR009875">
    <property type="entry name" value="PilZ_domain"/>
</dbReference>
<dbReference type="InterPro" id="IPR009926">
    <property type="entry name" value="T3SS_YcgR_PilZN"/>
</dbReference>
<dbReference type="Pfam" id="PF12945">
    <property type="entry name" value="PilZNR"/>
    <property type="match status" value="1"/>
</dbReference>
<dbReference type="Gene3D" id="2.40.10.220">
    <property type="entry name" value="predicted glycosyltransferase like domains"/>
    <property type="match status" value="1"/>
</dbReference>
<accession>A0ABT2VMV3</accession>
<evidence type="ECO:0000256" key="2">
    <source>
        <dbReference type="ARBA" id="ARBA00022741"/>
    </source>
</evidence>
<feature type="domain" description="Type III secretion system flagellar brake protein YcgR PilZN" evidence="5">
    <location>
        <begin position="28"/>
        <end position="117"/>
    </location>
</feature>
<evidence type="ECO:0000256" key="3">
    <source>
        <dbReference type="ARBA" id="ARBA00023143"/>
    </source>
</evidence>
<protein>
    <submittedName>
        <fullName evidence="6">Flagellar brake protein</fullName>
    </submittedName>
</protein>
<keyword evidence="3" id="KW-0975">Bacterial flagellum</keyword>
<organism evidence="6 7">
    <name type="scientific">Alteromonas salexigens</name>
    <dbReference type="NCBI Taxonomy" id="2982530"/>
    <lineage>
        <taxon>Bacteria</taxon>
        <taxon>Pseudomonadati</taxon>
        <taxon>Pseudomonadota</taxon>
        <taxon>Gammaproteobacteria</taxon>
        <taxon>Alteromonadales</taxon>
        <taxon>Alteromonadaceae</taxon>
        <taxon>Alteromonas/Salinimonas group</taxon>
        <taxon>Alteromonas</taxon>
    </lineage>
</organism>